<evidence type="ECO:0000313" key="2">
    <source>
        <dbReference type="Proteomes" id="UP000012283"/>
    </source>
</evidence>
<dbReference type="RefSeq" id="WP_003474724.1">
    <property type="nucleotide sequence ID" value="NZ_APML01000087.1"/>
</dbReference>
<dbReference type="STRING" id="1308866.J416_15207"/>
<protein>
    <recommendedName>
        <fullName evidence="3">Fur-regulated basic protein FbpA</fullName>
    </recommendedName>
</protein>
<sequence>MAFLREAVEKQKAYLIEQLVASGVVDNERNDLYQKPISEIVSDYEQFCLDIERNSQNRLKFTRYQPRQEEKPRLH</sequence>
<dbReference type="OrthoDB" id="2971629at2"/>
<accession>N4W5Z0</accession>
<dbReference type="InterPro" id="IPR025072">
    <property type="entry name" value="Fur_reg_FbpA"/>
</dbReference>
<comment type="caution">
    <text evidence="1">The sequence shown here is derived from an EMBL/GenBank/DDBJ whole genome shotgun (WGS) entry which is preliminary data.</text>
</comment>
<name>N4W5Z0_9BACI</name>
<dbReference type="Proteomes" id="UP000012283">
    <property type="component" value="Unassembled WGS sequence"/>
</dbReference>
<proteinExistence type="predicted"/>
<dbReference type="EMBL" id="APML01000087">
    <property type="protein sequence ID" value="ENH95613.1"/>
    <property type="molecule type" value="Genomic_DNA"/>
</dbReference>
<evidence type="ECO:0008006" key="3">
    <source>
        <dbReference type="Google" id="ProtNLM"/>
    </source>
</evidence>
<evidence type="ECO:0000313" key="1">
    <source>
        <dbReference type="EMBL" id="ENH95613.1"/>
    </source>
</evidence>
<dbReference type="PATRIC" id="fig|1308866.3.peg.3059"/>
<gene>
    <name evidence="1" type="ORF">J416_15207</name>
</gene>
<reference evidence="1 2" key="1">
    <citation type="submission" date="2013-03" db="EMBL/GenBank/DDBJ databases">
        <title>Draft genome sequence of Gracibacillus halophilus YIM-C55.5, a moderately halophilic and thermophilic organism from the Xiaochaidamu salt lake.</title>
        <authorList>
            <person name="Sugumar T."/>
            <person name="Polireddy D.R."/>
            <person name="Antony A."/>
            <person name="Madhava Y.R."/>
            <person name="Sivakumar N."/>
        </authorList>
    </citation>
    <scope>NUCLEOTIDE SEQUENCE [LARGE SCALE GENOMIC DNA]</scope>
    <source>
        <strain evidence="1 2">YIM-C55.5</strain>
    </source>
</reference>
<dbReference type="AlphaFoldDB" id="N4W5Z0"/>
<keyword evidence="2" id="KW-1185">Reference proteome</keyword>
<dbReference type="eggNOG" id="ENOG50306VV">
    <property type="taxonomic scope" value="Bacteria"/>
</dbReference>
<dbReference type="Pfam" id="PF13076">
    <property type="entry name" value="Fur_reg_FbpA"/>
    <property type="match status" value="1"/>
</dbReference>
<organism evidence="1 2">
    <name type="scientific">Gracilibacillus halophilus YIM-C55.5</name>
    <dbReference type="NCBI Taxonomy" id="1308866"/>
    <lineage>
        <taxon>Bacteria</taxon>
        <taxon>Bacillati</taxon>
        <taxon>Bacillota</taxon>
        <taxon>Bacilli</taxon>
        <taxon>Bacillales</taxon>
        <taxon>Bacillaceae</taxon>
        <taxon>Gracilibacillus</taxon>
    </lineage>
</organism>